<accession>A0A0K8R4N5</accession>
<protein>
    <submittedName>
        <fullName evidence="7">Putative ixodes 8-cys protein</fullName>
    </submittedName>
</protein>
<evidence type="ECO:0000256" key="3">
    <source>
        <dbReference type="ARBA" id="ARBA00022729"/>
    </source>
</evidence>
<evidence type="ECO:0000313" key="7">
    <source>
        <dbReference type="EMBL" id="JAA66021.1"/>
    </source>
</evidence>
<name>A0A0K8R4N5_IXORI</name>
<evidence type="ECO:0000256" key="2">
    <source>
        <dbReference type="ARBA" id="ARBA00022525"/>
    </source>
</evidence>
<dbReference type="EMBL" id="GADI01007787">
    <property type="protein sequence ID" value="JAA66021.1"/>
    <property type="molecule type" value="mRNA"/>
</dbReference>
<keyword evidence="4" id="KW-0325">Glycoprotein</keyword>
<sequence>MSRLIFFFLTFILVYLCVDVVNGAVGEDDLPSFVGNSGAKRSLLEKLKTSCKHHHKTRVIGELKLGKCEMTCATGVAGFFKGPSTLKLQNREPCDNTGGKCYPPGVCAHES</sequence>
<keyword evidence="3 6" id="KW-0732">Signal</keyword>
<dbReference type="GO" id="GO:0005576">
    <property type="term" value="C:extracellular region"/>
    <property type="evidence" value="ECO:0007669"/>
    <property type="project" value="UniProtKB-SubCell"/>
</dbReference>
<keyword evidence="2" id="KW-0964">Secreted</keyword>
<comment type="similarity">
    <text evidence="5">Belongs to the salp15 family.</text>
</comment>
<dbReference type="AlphaFoldDB" id="A0A0K8R4N5"/>
<comment type="subcellular location">
    <subcellularLocation>
        <location evidence="1">Secreted</location>
    </subcellularLocation>
</comment>
<evidence type="ECO:0000256" key="5">
    <source>
        <dbReference type="ARBA" id="ARBA00034321"/>
    </source>
</evidence>
<dbReference type="InterPro" id="IPR021971">
    <property type="entry name" value="Salp15"/>
</dbReference>
<organism evidence="7">
    <name type="scientific">Ixodes ricinus</name>
    <name type="common">Common tick</name>
    <name type="synonym">Acarus ricinus</name>
    <dbReference type="NCBI Taxonomy" id="34613"/>
    <lineage>
        <taxon>Eukaryota</taxon>
        <taxon>Metazoa</taxon>
        <taxon>Ecdysozoa</taxon>
        <taxon>Arthropoda</taxon>
        <taxon>Chelicerata</taxon>
        <taxon>Arachnida</taxon>
        <taxon>Acari</taxon>
        <taxon>Parasitiformes</taxon>
        <taxon>Ixodida</taxon>
        <taxon>Ixodoidea</taxon>
        <taxon>Ixodidae</taxon>
        <taxon>Ixodinae</taxon>
        <taxon>Ixodes</taxon>
    </lineage>
</organism>
<reference evidence="7" key="1">
    <citation type="submission" date="2012-12" db="EMBL/GenBank/DDBJ databases">
        <title>Identification and characterization of a phenylalanine ammonia-lyase gene family in Isatis indigotica Fort.</title>
        <authorList>
            <person name="Liu Q."/>
            <person name="Chen J."/>
            <person name="Zhou X."/>
            <person name="Di P."/>
            <person name="Xiao Y."/>
            <person name="Xuan H."/>
            <person name="Zhang L."/>
            <person name="Chen W."/>
        </authorList>
    </citation>
    <scope>NUCLEOTIDE SEQUENCE</scope>
    <source>
        <tissue evidence="7">Salivary gland</tissue>
    </source>
</reference>
<feature type="signal peptide" evidence="6">
    <location>
        <begin position="1"/>
        <end position="23"/>
    </location>
</feature>
<evidence type="ECO:0000256" key="1">
    <source>
        <dbReference type="ARBA" id="ARBA00004613"/>
    </source>
</evidence>
<proteinExistence type="evidence at transcript level"/>
<feature type="chain" id="PRO_5005516128" evidence="6">
    <location>
        <begin position="24"/>
        <end position="111"/>
    </location>
</feature>
<dbReference type="Pfam" id="PF12115">
    <property type="entry name" value="Salp15"/>
    <property type="match status" value="1"/>
</dbReference>
<evidence type="ECO:0000256" key="4">
    <source>
        <dbReference type="ARBA" id="ARBA00023180"/>
    </source>
</evidence>
<evidence type="ECO:0000256" key="6">
    <source>
        <dbReference type="SAM" id="SignalP"/>
    </source>
</evidence>